<dbReference type="EMBL" id="LJSK01000112">
    <property type="protein sequence ID" value="KPI86869.1"/>
    <property type="molecule type" value="Genomic_DNA"/>
</dbReference>
<gene>
    <name evidence="2" type="ORF">ABL78_4059</name>
</gene>
<evidence type="ECO:0000313" key="3">
    <source>
        <dbReference type="Proteomes" id="UP000038009"/>
    </source>
</evidence>
<dbReference type="VEuPathDB" id="TriTrypDB:Lsey_0112_0130"/>
<evidence type="ECO:0000313" key="2">
    <source>
        <dbReference type="EMBL" id="KPI86869.1"/>
    </source>
</evidence>
<protein>
    <recommendedName>
        <fullName evidence="4">Transcription factor Iwr1 domain-containing protein</fullName>
    </recommendedName>
</protein>
<comment type="caution">
    <text evidence="2">The sequence shown here is derived from an EMBL/GenBank/DDBJ whole genome shotgun (WGS) entry which is preliminary data.</text>
</comment>
<dbReference type="AlphaFoldDB" id="A0A0N0P5U4"/>
<accession>A0A0N0P5U4</accession>
<dbReference type="Proteomes" id="UP000038009">
    <property type="component" value="Unassembled WGS sequence"/>
</dbReference>
<proteinExistence type="predicted"/>
<evidence type="ECO:0000256" key="1">
    <source>
        <dbReference type="SAM" id="MobiDB-lite"/>
    </source>
</evidence>
<keyword evidence="3" id="KW-1185">Reference proteome</keyword>
<evidence type="ECO:0008006" key="4">
    <source>
        <dbReference type="Google" id="ProtNLM"/>
    </source>
</evidence>
<organism evidence="2 3">
    <name type="scientific">Leptomonas seymouri</name>
    <dbReference type="NCBI Taxonomy" id="5684"/>
    <lineage>
        <taxon>Eukaryota</taxon>
        <taxon>Discoba</taxon>
        <taxon>Euglenozoa</taxon>
        <taxon>Kinetoplastea</taxon>
        <taxon>Metakinetoplastina</taxon>
        <taxon>Trypanosomatida</taxon>
        <taxon>Trypanosomatidae</taxon>
        <taxon>Leishmaniinae</taxon>
        <taxon>Leptomonas</taxon>
    </lineage>
</organism>
<name>A0A0N0P5U4_LEPSE</name>
<feature type="region of interest" description="Disordered" evidence="1">
    <location>
        <begin position="269"/>
        <end position="312"/>
    </location>
</feature>
<dbReference type="OrthoDB" id="273137at2759"/>
<reference evidence="2 3" key="1">
    <citation type="journal article" date="2015" name="PLoS Pathog.">
        <title>Leptomonas seymouri: Adaptations to the Dixenous Life Cycle Analyzed by Genome Sequencing, Transcriptome Profiling and Co-infection with Leishmania donovani.</title>
        <authorList>
            <person name="Kraeva N."/>
            <person name="Butenko A."/>
            <person name="Hlavacova J."/>
            <person name="Kostygov A."/>
            <person name="Myskova J."/>
            <person name="Grybchuk D."/>
            <person name="Lestinova T."/>
            <person name="Votypka J."/>
            <person name="Volf P."/>
            <person name="Opperdoes F."/>
            <person name="Flegontov P."/>
            <person name="Lukes J."/>
            <person name="Yurchenko V."/>
        </authorList>
    </citation>
    <scope>NUCLEOTIDE SEQUENCE [LARGE SCALE GENOMIC DNA]</scope>
    <source>
        <strain evidence="2 3">ATCC 30220</strain>
    </source>
</reference>
<sequence length="340" mass="37091">MTMYRGVYACNTDPPVPRVYLKINCKRSRDSFFEDAPANQYVRVQWDAAEMGVPPPPLQGALAAGTKVLFRRLPNPAVKAAASDLDAVLAACDTSEDAITGNMHAEPVHTHVERVTQAGKCFLIECGGGEAERPTSPPAISLPAASALYVLDPRASEREAMEDAFGEFAITDEAPTECDTSKRKRVATDSIADVYLAPVRRLSLDQDHATAAQTEEAGAFISRWGPVEEDVTGATWKMLLGYDELLCVESAGEAATDLYCYPDHRKDDEYDSNAEDCSRNDYPNDVDEGSESRSGENGEGSESSTGRRLRHRHGNTAYGMFCEEGYSEYSLSSGWSDDDD</sequence>
<dbReference type="OMA" id="FCEEGYS"/>